<feature type="non-terminal residue" evidence="1">
    <location>
        <position position="1"/>
    </location>
</feature>
<gene>
    <name evidence="1" type="ORF">LCGC14_2834420</name>
</gene>
<protein>
    <submittedName>
        <fullName evidence="1">Uncharacterized protein</fullName>
    </submittedName>
</protein>
<reference evidence="1" key="1">
    <citation type="journal article" date="2015" name="Nature">
        <title>Complex archaea that bridge the gap between prokaryotes and eukaryotes.</title>
        <authorList>
            <person name="Spang A."/>
            <person name="Saw J.H."/>
            <person name="Jorgensen S.L."/>
            <person name="Zaremba-Niedzwiedzka K."/>
            <person name="Martijn J."/>
            <person name="Lind A.E."/>
            <person name="van Eijk R."/>
            <person name="Schleper C."/>
            <person name="Guy L."/>
            <person name="Ettema T.J."/>
        </authorList>
    </citation>
    <scope>NUCLEOTIDE SEQUENCE</scope>
</reference>
<organism evidence="1">
    <name type="scientific">marine sediment metagenome</name>
    <dbReference type="NCBI Taxonomy" id="412755"/>
    <lineage>
        <taxon>unclassified sequences</taxon>
        <taxon>metagenomes</taxon>
        <taxon>ecological metagenomes</taxon>
    </lineage>
</organism>
<proteinExistence type="predicted"/>
<sequence length="37" mass="4480">YEYIAKLKDVTLLDFTYYLCYAQSITKQEVKQWTQKG</sequence>
<accession>A0A0F9ALH1</accession>
<comment type="caution">
    <text evidence="1">The sequence shown here is derived from an EMBL/GenBank/DDBJ whole genome shotgun (WGS) entry which is preliminary data.</text>
</comment>
<dbReference type="AlphaFoldDB" id="A0A0F9ALH1"/>
<dbReference type="EMBL" id="LAZR01054071">
    <property type="protein sequence ID" value="KKK79344.1"/>
    <property type="molecule type" value="Genomic_DNA"/>
</dbReference>
<name>A0A0F9ALH1_9ZZZZ</name>
<evidence type="ECO:0000313" key="1">
    <source>
        <dbReference type="EMBL" id="KKK79344.1"/>
    </source>
</evidence>